<sequence length="121" mass="13260">MIKKDSRNIEINKVLLGGLQLAGNAIGRHQSKRTIGRKVANNVGIVNQVLRFALNRKGSSNSLQKNIELGGLGLIALYNIYRGIRRKRNYLLLQGAFLTVSLAVTVLGSKEKDTLDSTSKV</sequence>
<keyword evidence="1" id="KW-0472">Membrane</keyword>
<dbReference type="Proteomes" id="UP001595789">
    <property type="component" value="Unassembled WGS sequence"/>
</dbReference>
<keyword evidence="3" id="KW-1185">Reference proteome</keyword>
<comment type="caution">
    <text evidence="2">The sequence shown here is derived from an EMBL/GenBank/DDBJ whole genome shotgun (WGS) entry which is preliminary data.</text>
</comment>
<evidence type="ECO:0000256" key="1">
    <source>
        <dbReference type="SAM" id="Phobius"/>
    </source>
</evidence>
<keyword evidence="1" id="KW-0812">Transmembrane</keyword>
<gene>
    <name evidence="2" type="ORF">ACFOWA_06775</name>
</gene>
<dbReference type="EMBL" id="JBHSBW010000007">
    <property type="protein sequence ID" value="MFC4210876.1"/>
    <property type="molecule type" value="Genomic_DNA"/>
</dbReference>
<feature type="transmembrane region" description="Helical" evidence="1">
    <location>
        <begin position="90"/>
        <end position="109"/>
    </location>
</feature>
<reference evidence="3" key="1">
    <citation type="journal article" date="2019" name="Int. J. Syst. Evol. Microbiol.">
        <title>The Global Catalogue of Microorganisms (GCM) 10K type strain sequencing project: providing services to taxonomists for standard genome sequencing and annotation.</title>
        <authorList>
            <consortium name="The Broad Institute Genomics Platform"/>
            <consortium name="The Broad Institute Genome Sequencing Center for Infectious Disease"/>
            <person name="Wu L."/>
            <person name="Ma J."/>
        </authorList>
    </citation>
    <scope>NUCLEOTIDE SEQUENCE [LARGE SCALE GENOMIC DNA]</scope>
    <source>
        <strain evidence="3">CCM 8691</strain>
    </source>
</reference>
<accession>A0ABV8P928</accession>
<organism evidence="2 3">
    <name type="scientific">Pedobacter lithocola</name>
    <dbReference type="NCBI Taxonomy" id="1908239"/>
    <lineage>
        <taxon>Bacteria</taxon>
        <taxon>Pseudomonadati</taxon>
        <taxon>Bacteroidota</taxon>
        <taxon>Sphingobacteriia</taxon>
        <taxon>Sphingobacteriales</taxon>
        <taxon>Sphingobacteriaceae</taxon>
        <taxon>Pedobacter</taxon>
    </lineage>
</organism>
<keyword evidence="1" id="KW-1133">Transmembrane helix</keyword>
<evidence type="ECO:0000313" key="3">
    <source>
        <dbReference type="Proteomes" id="UP001595789"/>
    </source>
</evidence>
<evidence type="ECO:0000313" key="2">
    <source>
        <dbReference type="EMBL" id="MFC4210876.1"/>
    </source>
</evidence>
<name>A0ABV8P928_9SPHI</name>
<dbReference type="RefSeq" id="WP_378983153.1">
    <property type="nucleotide sequence ID" value="NZ_JBHSBW010000007.1"/>
</dbReference>
<proteinExistence type="predicted"/>
<protein>
    <submittedName>
        <fullName evidence="2">Uncharacterized protein</fullName>
    </submittedName>
</protein>